<keyword evidence="2" id="KW-1185">Reference proteome</keyword>
<dbReference type="EMBL" id="MQUA01000013">
    <property type="protein sequence ID" value="PQB06751.1"/>
    <property type="molecule type" value="Genomic_DNA"/>
</dbReference>
<dbReference type="Proteomes" id="UP000239522">
    <property type="component" value="Unassembled WGS sequence"/>
</dbReference>
<accession>A0A2S7KVU0</accession>
<proteinExistence type="predicted"/>
<evidence type="ECO:0000313" key="1">
    <source>
        <dbReference type="EMBL" id="PQB06751.1"/>
    </source>
</evidence>
<organism evidence="1 2">
    <name type="scientific">Polaribacter filamentus</name>
    <dbReference type="NCBI Taxonomy" id="53483"/>
    <lineage>
        <taxon>Bacteria</taxon>
        <taxon>Pseudomonadati</taxon>
        <taxon>Bacteroidota</taxon>
        <taxon>Flavobacteriia</taxon>
        <taxon>Flavobacteriales</taxon>
        <taxon>Flavobacteriaceae</taxon>
    </lineage>
</organism>
<protein>
    <submittedName>
        <fullName evidence="1">Uncharacterized protein</fullName>
    </submittedName>
</protein>
<gene>
    <name evidence="1" type="ORF">BST83_05975</name>
</gene>
<name>A0A2S7KVU0_9FLAO</name>
<reference evidence="1 2" key="1">
    <citation type="submission" date="2016-11" db="EMBL/GenBank/DDBJ databases">
        <title>Trade-off between light-utilization and light-protection in marine flavobacteria.</title>
        <authorList>
            <person name="Kumagai Y."/>
        </authorList>
    </citation>
    <scope>NUCLEOTIDE SEQUENCE [LARGE SCALE GENOMIC DNA]</scope>
    <source>
        <strain evidence="1 2">ATCC 700397</strain>
    </source>
</reference>
<comment type="caution">
    <text evidence="1">The sequence shown here is derived from an EMBL/GenBank/DDBJ whole genome shotgun (WGS) entry which is preliminary data.</text>
</comment>
<sequence length="101" mass="11959">MNELYKRNEFTVINKRLKTSARCYKKNGVWRLPYHFGLFIVKSGLVLQQKNYKSITKQIFGLKEFLTLYTKGNIFLASNTYLKHKIKPNGTKRKSITRKRA</sequence>
<evidence type="ECO:0000313" key="2">
    <source>
        <dbReference type="Proteomes" id="UP000239522"/>
    </source>
</evidence>
<dbReference type="AlphaFoldDB" id="A0A2S7KVU0"/>